<dbReference type="NCBIfam" id="TIGR02775">
    <property type="entry name" value="TrbG_Ti"/>
    <property type="match status" value="1"/>
</dbReference>
<dbReference type="EMBL" id="VMRG01000003">
    <property type="protein sequence ID" value="KAA6230464.1"/>
    <property type="molecule type" value="Genomic_DNA"/>
</dbReference>
<comment type="caution">
    <text evidence="4">The sequence shown here is derived from an EMBL/GenBank/DDBJ whole genome shotgun (WGS) entry which is preliminary data.</text>
</comment>
<name>A0A5M8I8D8_CHLPH</name>
<comment type="similarity">
    <text evidence="1">Belongs to the TrbG/VirB9 family.</text>
</comment>
<reference evidence="4" key="1">
    <citation type="submission" date="2019-07" db="EMBL/GenBank/DDBJ databases">
        <title>Draft genome Sequence of Chlorobium phaeovibrioides sp. strain PhvTcv-s14, from the Phylum Chlorobi.</title>
        <authorList>
            <person name="Babenko V."/>
            <person name="Boldyreva D."/>
            <person name="Kanygina A."/>
            <person name="Selezneva O."/>
            <person name="Akopiyan T."/>
            <person name="Lunina O."/>
        </authorList>
    </citation>
    <scope>NUCLEOTIDE SEQUENCE [LARGE SCALE GENOMIC DNA]</scope>
    <source>
        <strain evidence="4">GrTcv12</strain>
        <plasmid evidence="4">pl1</plasmid>
    </source>
</reference>
<dbReference type="RefSeq" id="WP_151418915.1">
    <property type="nucleotide sequence ID" value="NZ_CM018433.1"/>
</dbReference>
<sequence>MNKSTTAIVSLLVAAGLSGSEVHAAPWKVIDNANRSAQINPDAHGYMNAIMQYDYEPGQLYQVYGAPLRITDIQFEPGEYLTSEPVGGDAIRWILARTKSKINGIDQEHIYVKPTRPWLKTTLSINTNLRTYHIELTSYERTYMPAVSWNYEQYNMQQIRQETESSIEPKVNLSALNFQYRIKVQKGGKPSWMPVKVFDDGQKTFIQFPQAMLSNESPALFVLGRSGDIQLVNFRQKADYYIVDRLFDRAELIAGEKGRNIIRITKSR</sequence>
<geneLocation type="plasmid" evidence="4">
    <name>pl1</name>
</geneLocation>
<keyword evidence="4" id="KW-0614">Plasmid</keyword>
<dbReference type="InterPro" id="IPR014142">
    <property type="entry name" value="TrbG_Ti"/>
</dbReference>
<evidence type="ECO:0000256" key="2">
    <source>
        <dbReference type="ARBA" id="ARBA00022729"/>
    </source>
</evidence>
<keyword evidence="2 3" id="KW-0732">Signal</keyword>
<dbReference type="Pfam" id="PF03524">
    <property type="entry name" value="CagX"/>
    <property type="match status" value="1"/>
</dbReference>
<evidence type="ECO:0000256" key="1">
    <source>
        <dbReference type="ARBA" id="ARBA00006135"/>
    </source>
</evidence>
<dbReference type="InterPro" id="IPR033645">
    <property type="entry name" value="VirB9/CagX/TrbG_C"/>
</dbReference>
<gene>
    <name evidence="4" type="primary">trbG</name>
    <name evidence="4" type="ORF">FP507_10605</name>
</gene>
<evidence type="ECO:0000256" key="3">
    <source>
        <dbReference type="SAM" id="SignalP"/>
    </source>
</evidence>
<dbReference type="InterPro" id="IPR010258">
    <property type="entry name" value="Conjugal_tfr_TrbG/VirB9/CagX"/>
</dbReference>
<protein>
    <submittedName>
        <fullName evidence="4">P-type conjugative transfer protein TrbG</fullName>
    </submittedName>
</protein>
<proteinExistence type="inferred from homology"/>
<feature type="chain" id="PRO_5024309236" evidence="3">
    <location>
        <begin position="25"/>
        <end position="268"/>
    </location>
</feature>
<evidence type="ECO:0000313" key="4">
    <source>
        <dbReference type="EMBL" id="KAA6230464.1"/>
    </source>
</evidence>
<dbReference type="InterPro" id="IPR038161">
    <property type="entry name" value="VirB9/CagX/TrbG_C_sf"/>
</dbReference>
<dbReference type="Proteomes" id="UP000327458">
    <property type="component" value="Plasmid pl1"/>
</dbReference>
<dbReference type="AlphaFoldDB" id="A0A5M8I8D8"/>
<accession>A0A5M8I8D8</accession>
<dbReference type="CDD" id="cd06911">
    <property type="entry name" value="VirB9_CagX_TrbG"/>
    <property type="match status" value="1"/>
</dbReference>
<dbReference type="Gene3D" id="2.60.40.2500">
    <property type="match status" value="1"/>
</dbReference>
<feature type="signal peptide" evidence="3">
    <location>
        <begin position="1"/>
        <end position="24"/>
    </location>
</feature>
<organism evidence="4">
    <name type="scientific">Chlorobium phaeovibrioides</name>
    <dbReference type="NCBI Taxonomy" id="1094"/>
    <lineage>
        <taxon>Bacteria</taxon>
        <taxon>Pseudomonadati</taxon>
        <taxon>Chlorobiota</taxon>
        <taxon>Chlorobiia</taxon>
        <taxon>Chlorobiales</taxon>
        <taxon>Chlorobiaceae</taxon>
        <taxon>Chlorobium/Pelodictyon group</taxon>
        <taxon>Chlorobium</taxon>
    </lineage>
</organism>